<feature type="coiled-coil region" evidence="1">
    <location>
        <begin position="214"/>
        <end position="241"/>
    </location>
</feature>
<sequence>MRCETCDLRSAVCLGSGGAHASVKPVRFCYVCGALLSPSVCEEKASLPTAEGNLVHETTVPTARESVSFKEIQALLRKRLLARGDFFLISCAPFTSTHLERYSPNMTLTPPPPSNCQGPPELVAWTTHSFCDEDVSGASDSPLLFARLTRVEEALSEVVLEFNTRLALLQTNSLRDVNSWRQQTSELKAELCQRKVEVMTLKKRVEALESKLCKRDTAHDEEAMEEERNREEERCWRLRLEEKGQESLTAAYHLLCDTLAITHEGSRIDETGRNVWSCGE</sequence>
<evidence type="ECO:0000256" key="1">
    <source>
        <dbReference type="SAM" id="Coils"/>
    </source>
</evidence>
<accession>A0A7J6YGT5</accession>
<dbReference type="VEuPathDB" id="TriTrypDB:ECC02_000903"/>
<dbReference type="AlphaFoldDB" id="A0A7J6YGT5"/>
<evidence type="ECO:0000313" key="3">
    <source>
        <dbReference type="Proteomes" id="UP000583944"/>
    </source>
</evidence>
<reference evidence="2 3" key="1">
    <citation type="journal article" date="2019" name="Genome Biol. Evol.">
        <title>Nanopore Sequencing Significantly Improves Genome Assembly of the Protozoan Parasite Trypanosoma cruzi.</title>
        <authorList>
            <person name="Diaz-Viraque F."/>
            <person name="Pita S."/>
            <person name="Greif G."/>
            <person name="de Souza R.C.M."/>
            <person name="Iraola G."/>
            <person name="Robello C."/>
        </authorList>
    </citation>
    <scope>NUCLEOTIDE SEQUENCE [LARGE SCALE GENOMIC DNA]</scope>
    <source>
        <strain evidence="2 3">Berenice</strain>
    </source>
</reference>
<protein>
    <submittedName>
        <fullName evidence="2">Uncharacterized protein</fullName>
    </submittedName>
</protein>
<dbReference type="Proteomes" id="UP000583944">
    <property type="component" value="Unassembled WGS sequence"/>
</dbReference>
<organism evidence="2 3">
    <name type="scientific">Trypanosoma cruzi</name>
    <dbReference type="NCBI Taxonomy" id="5693"/>
    <lineage>
        <taxon>Eukaryota</taxon>
        <taxon>Discoba</taxon>
        <taxon>Euglenozoa</taxon>
        <taxon>Kinetoplastea</taxon>
        <taxon>Metakinetoplastina</taxon>
        <taxon>Trypanosomatida</taxon>
        <taxon>Trypanosomatidae</taxon>
        <taxon>Trypanosoma</taxon>
        <taxon>Schizotrypanum</taxon>
    </lineage>
</organism>
<keyword evidence="1" id="KW-0175">Coiled coil</keyword>
<name>A0A7J6YGT5_TRYCR</name>
<dbReference type="EMBL" id="JABDHM010000004">
    <property type="protein sequence ID" value="KAF5225974.1"/>
    <property type="molecule type" value="Genomic_DNA"/>
</dbReference>
<comment type="caution">
    <text evidence="2">The sequence shown here is derived from an EMBL/GenBank/DDBJ whole genome shotgun (WGS) entry which is preliminary data.</text>
</comment>
<proteinExistence type="predicted"/>
<gene>
    <name evidence="2" type="ORF">ECC02_000903</name>
</gene>
<evidence type="ECO:0000313" key="2">
    <source>
        <dbReference type="EMBL" id="KAF5225974.1"/>
    </source>
</evidence>
<dbReference type="VEuPathDB" id="TriTrypDB:BCY84_12593"/>